<dbReference type="PANTHER" id="PTHR10366">
    <property type="entry name" value="NAD DEPENDENT EPIMERASE/DEHYDRATASE"/>
    <property type="match status" value="1"/>
</dbReference>
<dbReference type="Gene3D" id="3.40.50.720">
    <property type="entry name" value="NAD(P)-binding Rossmann-like Domain"/>
    <property type="match status" value="1"/>
</dbReference>
<dbReference type="Pfam" id="PF01370">
    <property type="entry name" value="Epimerase"/>
    <property type="match status" value="1"/>
</dbReference>
<dbReference type="AlphaFoldDB" id="A0A811L8C0"/>
<protein>
    <recommendedName>
        <fullName evidence="3">NAD-dependent epimerase/dehydratase domain-containing protein</fullName>
    </recommendedName>
</protein>
<comment type="caution">
    <text evidence="4">The sequence shown here is derived from an EMBL/GenBank/DDBJ whole genome shotgun (WGS) entry which is preliminary data.</text>
</comment>
<comment type="similarity">
    <text evidence="2">Belongs to the NAD(P)-dependent epimerase/dehydratase family. Dihydroflavonol-4-reductase subfamily.</text>
</comment>
<evidence type="ECO:0000313" key="5">
    <source>
        <dbReference type="Proteomes" id="UP000614601"/>
    </source>
</evidence>
<evidence type="ECO:0000259" key="3">
    <source>
        <dbReference type="Pfam" id="PF01370"/>
    </source>
</evidence>
<dbReference type="InterPro" id="IPR036291">
    <property type="entry name" value="NAD(P)-bd_dom_sf"/>
</dbReference>
<dbReference type="SUPFAM" id="SSF51735">
    <property type="entry name" value="NAD(P)-binding Rossmann-fold domains"/>
    <property type="match status" value="1"/>
</dbReference>
<dbReference type="GO" id="GO:0016616">
    <property type="term" value="F:oxidoreductase activity, acting on the CH-OH group of donors, NAD or NADP as acceptor"/>
    <property type="evidence" value="ECO:0007669"/>
    <property type="project" value="TreeGrafter"/>
</dbReference>
<dbReference type="Proteomes" id="UP000614601">
    <property type="component" value="Unassembled WGS sequence"/>
</dbReference>
<proteinExistence type="inferred from homology"/>
<accession>A0A811L8C0</accession>
<dbReference type="Proteomes" id="UP000783686">
    <property type="component" value="Unassembled WGS sequence"/>
</dbReference>
<evidence type="ECO:0000313" key="4">
    <source>
        <dbReference type="EMBL" id="CAD5224378.1"/>
    </source>
</evidence>
<dbReference type="OrthoDB" id="2735536at2759"/>
<reference evidence="4" key="1">
    <citation type="submission" date="2020-09" db="EMBL/GenBank/DDBJ databases">
        <authorList>
            <person name="Kikuchi T."/>
        </authorList>
    </citation>
    <scope>NUCLEOTIDE SEQUENCE</scope>
    <source>
        <strain evidence="4">SH1</strain>
    </source>
</reference>
<feature type="domain" description="NAD-dependent epimerase/dehydratase" evidence="3">
    <location>
        <begin position="8"/>
        <end position="245"/>
    </location>
</feature>
<dbReference type="PANTHER" id="PTHR10366:SF564">
    <property type="entry name" value="STEROL-4-ALPHA-CARBOXYLATE 3-DEHYDROGENASE, DECARBOXYLATING"/>
    <property type="match status" value="1"/>
</dbReference>
<dbReference type="EMBL" id="CAJFCW020000005">
    <property type="protein sequence ID" value="CAG9119832.1"/>
    <property type="molecule type" value="Genomic_DNA"/>
</dbReference>
<dbReference type="EMBL" id="CAJFDH010000005">
    <property type="protein sequence ID" value="CAD5224378.1"/>
    <property type="molecule type" value="Genomic_DNA"/>
</dbReference>
<dbReference type="FunFam" id="3.40.50.720:FF:000336">
    <property type="entry name" value="Aldehyde reductase"/>
    <property type="match status" value="1"/>
</dbReference>
<dbReference type="InterPro" id="IPR001509">
    <property type="entry name" value="Epimerase_deHydtase"/>
</dbReference>
<organism evidence="4 5">
    <name type="scientific">Bursaphelenchus okinawaensis</name>
    <dbReference type="NCBI Taxonomy" id="465554"/>
    <lineage>
        <taxon>Eukaryota</taxon>
        <taxon>Metazoa</taxon>
        <taxon>Ecdysozoa</taxon>
        <taxon>Nematoda</taxon>
        <taxon>Chromadorea</taxon>
        <taxon>Rhabditida</taxon>
        <taxon>Tylenchina</taxon>
        <taxon>Tylenchomorpha</taxon>
        <taxon>Aphelenchoidea</taxon>
        <taxon>Aphelenchoididae</taxon>
        <taxon>Bursaphelenchus</taxon>
    </lineage>
</organism>
<evidence type="ECO:0000256" key="2">
    <source>
        <dbReference type="ARBA" id="ARBA00023445"/>
    </source>
</evidence>
<evidence type="ECO:0000256" key="1">
    <source>
        <dbReference type="ARBA" id="ARBA00023002"/>
    </source>
</evidence>
<keyword evidence="1" id="KW-0560">Oxidoreductase</keyword>
<keyword evidence="5" id="KW-1185">Reference proteome</keyword>
<sequence>MLNKEDTILVTGASGYVALHCVQQLLQAGYKVRGTVRSLKNEQKVAPIQKLNRSEELLELVEADLMNEQDWPGVILGCSHILHVASPWPIVADESTIKTAVTGTLNVLKAAASDKNIKKVVLTSSCAAVNDGHKNDERVFDETCWTDITSKKVDNYAKSKTIAERKAWGFFESLDPSSRFELTVLNPTFITGPVLSSVEHGSATILARMMDFRTFLAAPRACLGVVDVRDVARAHILALKEPKTNGRRILVTHTRPTWFFEMRNWLMEEFKDQGYVFSPLTVPNWIVRAYAKTKLDKQSTAIVHRLGPELHFSNDKSVKLLNMTYIDPKKSVIDMMVSMIDKKMVRSTPFKKAVPQRSHKLQDSKYVAANINSTVQNVQ</sequence>
<gene>
    <name evidence="4" type="ORF">BOKJ2_LOCUS11049</name>
</gene>
<dbReference type="InterPro" id="IPR050425">
    <property type="entry name" value="NAD(P)_dehydrat-like"/>
</dbReference>
<name>A0A811L8C0_9BILA</name>